<proteinExistence type="predicted"/>
<dbReference type="InterPro" id="IPR011547">
    <property type="entry name" value="SLC26A/SulP_dom"/>
</dbReference>
<evidence type="ECO:0000259" key="6">
    <source>
        <dbReference type="Pfam" id="PF00916"/>
    </source>
</evidence>
<sequence>MLYKLLPGTKQLIHYNPSYLSGDITAGTVVALLLIPQSMAYAMIAGVPIALGLYAAIFPLLIYALFGSSRYLSVGPVSIVSLLAFSSISSIAKPNSPLFLELIIFLGLIVGVIHLVMGLIRLGSLFDYVSPAVISGFTSAAAIIIALNQVKSILGVSLPSFHSLIGYISDIFHKLPKANAYTISLGLGSLLLLFVMKRKFPASVGPFFVIIVSIMIVYYFQLDRNGVEIVGEIPQGLPNFSISIPTLDTLQSLLPVAFMIACISFAESYAIAKALANKEKEHLDSNQELIGLGMGNITSAFVGSIPVAGAISRTAVNHQSGAKSNLSLIVTALLMLIALLYLTPLLYYLPNATLAAIIITAVSSLINFKQFTQYLEQSPLDFLTFLTTFLTTLTINIFIGLVTGIVLSLLLSVMKRIGWRS</sequence>
<accession>A0ABY4GVZ6</accession>
<feature type="transmembrane region" description="Helical" evidence="5">
    <location>
        <begin position="288"/>
        <end position="312"/>
    </location>
</feature>
<dbReference type="PANTHER" id="PTHR11814">
    <property type="entry name" value="SULFATE TRANSPORTER"/>
    <property type="match status" value="1"/>
</dbReference>
<comment type="subcellular location">
    <subcellularLocation>
        <location evidence="1">Membrane</location>
        <topology evidence="1">Multi-pass membrane protein</topology>
    </subcellularLocation>
</comment>
<keyword evidence="2 5" id="KW-0812">Transmembrane</keyword>
<dbReference type="InterPro" id="IPR001902">
    <property type="entry name" value="SLC26A/SulP_fam"/>
</dbReference>
<evidence type="ECO:0000256" key="1">
    <source>
        <dbReference type="ARBA" id="ARBA00004141"/>
    </source>
</evidence>
<dbReference type="EMBL" id="CP095074">
    <property type="protein sequence ID" value="UOQ92337.1"/>
    <property type="molecule type" value="Genomic_DNA"/>
</dbReference>
<keyword evidence="8" id="KW-1185">Reference proteome</keyword>
<dbReference type="Pfam" id="PF00916">
    <property type="entry name" value="Sulfate_transp"/>
    <property type="match status" value="1"/>
</dbReference>
<feature type="domain" description="SLC26A/SulP transporter" evidence="6">
    <location>
        <begin position="20"/>
        <end position="388"/>
    </location>
</feature>
<feature type="transmembrane region" description="Helical" evidence="5">
    <location>
        <begin position="42"/>
        <end position="65"/>
    </location>
</feature>
<feature type="transmembrane region" description="Helical" evidence="5">
    <location>
        <begin position="12"/>
        <end position="35"/>
    </location>
</feature>
<keyword evidence="3 5" id="KW-1133">Transmembrane helix</keyword>
<evidence type="ECO:0000256" key="3">
    <source>
        <dbReference type="ARBA" id="ARBA00022989"/>
    </source>
</evidence>
<keyword evidence="4 5" id="KW-0472">Membrane</keyword>
<dbReference type="Proteomes" id="UP000831880">
    <property type="component" value="Chromosome"/>
</dbReference>
<feature type="transmembrane region" description="Helical" evidence="5">
    <location>
        <begin position="178"/>
        <end position="195"/>
    </location>
</feature>
<feature type="transmembrane region" description="Helical" evidence="5">
    <location>
        <begin position="71"/>
        <end position="91"/>
    </location>
</feature>
<feature type="transmembrane region" description="Helical" evidence="5">
    <location>
        <begin position="253"/>
        <end position="276"/>
    </location>
</feature>
<organism evidence="7 8">
    <name type="scientific">Halobacillus shinanisalinarum</name>
    <dbReference type="NCBI Taxonomy" id="2932258"/>
    <lineage>
        <taxon>Bacteria</taxon>
        <taxon>Bacillati</taxon>
        <taxon>Bacillota</taxon>
        <taxon>Bacilli</taxon>
        <taxon>Bacillales</taxon>
        <taxon>Bacillaceae</taxon>
        <taxon>Halobacillus</taxon>
    </lineage>
</organism>
<evidence type="ECO:0000256" key="4">
    <source>
        <dbReference type="ARBA" id="ARBA00023136"/>
    </source>
</evidence>
<gene>
    <name evidence="7" type="ORF">MUO14_17955</name>
</gene>
<evidence type="ECO:0000256" key="5">
    <source>
        <dbReference type="SAM" id="Phobius"/>
    </source>
</evidence>
<feature type="transmembrane region" description="Helical" evidence="5">
    <location>
        <begin position="324"/>
        <end position="342"/>
    </location>
</feature>
<evidence type="ECO:0000256" key="2">
    <source>
        <dbReference type="ARBA" id="ARBA00022692"/>
    </source>
</evidence>
<evidence type="ECO:0000313" key="8">
    <source>
        <dbReference type="Proteomes" id="UP000831880"/>
    </source>
</evidence>
<reference evidence="7 8" key="1">
    <citation type="submission" date="2022-04" db="EMBL/GenBank/DDBJ databases">
        <title>Halobacillus sp. isolated from saltern.</title>
        <authorList>
            <person name="Won M."/>
            <person name="Lee C.-M."/>
            <person name="Woen H.-Y."/>
            <person name="Kwon S.-W."/>
        </authorList>
    </citation>
    <scope>NUCLEOTIDE SEQUENCE [LARGE SCALE GENOMIC DNA]</scope>
    <source>
        <strain evidence="7 8">SSTM10-2</strain>
    </source>
</reference>
<feature type="transmembrane region" description="Helical" evidence="5">
    <location>
        <begin position="202"/>
        <end position="220"/>
    </location>
</feature>
<protein>
    <submittedName>
        <fullName evidence="7">SulP family inorganic anion transporter</fullName>
    </submittedName>
</protein>
<name>A0ABY4GVZ6_9BACI</name>
<feature type="transmembrane region" description="Helical" evidence="5">
    <location>
        <begin position="128"/>
        <end position="147"/>
    </location>
</feature>
<feature type="transmembrane region" description="Helical" evidence="5">
    <location>
        <begin position="349"/>
        <end position="368"/>
    </location>
</feature>
<dbReference type="RefSeq" id="WP_244751947.1">
    <property type="nucleotide sequence ID" value="NZ_CP095074.1"/>
</dbReference>
<feature type="transmembrane region" description="Helical" evidence="5">
    <location>
        <begin position="98"/>
        <end position="122"/>
    </location>
</feature>
<feature type="transmembrane region" description="Helical" evidence="5">
    <location>
        <begin position="388"/>
        <end position="411"/>
    </location>
</feature>
<evidence type="ECO:0000313" key="7">
    <source>
        <dbReference type="EMBL" id="UOQ92337.1"/>
    </source>
</evidence>